<evidence type="ECO:0000313" key="1">
    <source>
        <dbReference type="EMBL" id="GES81699.1"/>
    </source>
</evidence>
<reference evidence="1" key="1">
    <citation type="submission" date="2019-10" db="EMBL/GenBank/DDBJ databases">
        <title>Conservation and host-specific expression of non-tandemly repeated heterogenous ribosome RNA gene in arbuscular mycorrhizal fungi.</title>
        <authorList>
            <person name="Maeda T."/>
            <person name="Kobayashi Y."/>
            <person name="Nakagawa T."/>
            <person name="Ezawa T."/>
            <person name="Yamaguchi K."/>
            <person name="Bino T."/>
            <person name="Nishimoto Y."/>
            <person name="Shigenobu S."/>
            <person name="Kawaguchi M."/>
        </authorList>
    </citation>
    <scope>NUCLEOTIDE SEQUENCE</scope>
    <source>
        <strain evidence="1">HR1</strain>
    </source>
</reference>
<dbReference type="EMBL" id="BLAL01000058">
    <property type="protein sequence ID" value="GES81699.1"/>
    <property type="molecule type" value="Genomic_DNA"/>
</dbReference>
<evidence type="ECO:0000313" key="2">
    <source>
        <dbReference type="Proteomes" id="UP000615446"/>
    </source>
</evidence>
<name>A0A8H3L6S7_9GLOM</name>
<sequence>MIDNIPASDIPASHISWKRIEEAQIRIIREALRLRYKKDNAYNRKMARYRKWYQNKKDLLASIENLYSLFYSISKEERPMAEEEIDKTIEELIADEAE</sequence>
<gene>
    <name evidence="1" type="ORF">RCL2_000894200</name>
</gene>
<dbReference type="OrthoDB" id="2356344at2759"/>
<comment type="caution">
    <text evidence="1">The sequence shown here is derived from an EMBL/GenBank/DDBJ whole genome shotgun (WGS) entry which is preliminary data.</text>
</comment>
<dbReference type="AlphaFoldDB" id="A0A8H3L6S7"/>
<dbReference type="Proteomes" id="UP000615446">
    <property type="component" value="Unassembled WGS sequence"/>
</dbReference>
<organism evidence="1 2">
    <name type="scientific">Rhizophagus clarus</name>
    <dbReference type="NCBI Taxonomy" id="94130"/>
    <lineage>
        <taxon>Eukaryota</taxon>
        <taxon>Fungi</taxon>
        <taxon>Fungi incertae sedis</taxon>
        <taxon>Mucoromycota</taxon>
        <taxon>Glomeromycotina</taxon>
        <taxon>Glomeromycetes</taxon>
        <taxon>Glomerales</taxon>
        <taxon>Glomeraceae</taxon>
        <taxon>Rhizophagus</taxon>
    </lineage>
</organism>
<protein>
    <submittedName>
        <fullName evidence="1">Uncharacterized protein</fullName>
    </submittedName>
</protein>
<proteinExistence type="predicted"/>
<accession>A0A8H3L6S7</accession>